<evidence type="ECO:0000256" key="1">
    <source>
        <dbReference type="ARBA" id="ARBA00005964"/>
    </source>
</evidence>
<dbReference type="PROSITE" id="PS00941">
    <property type="entry name" value="CARBOXYLESTERASE_B_2"/>
    <property type="match status" value="1"/>
</dbReference>
<keyword evidence="3" id="KW-0325">Glycoprotein</keyword>
<evidence type="ECO:0000256" key="4">
    <source>
        <dbReference type="SAM" id="SignalP"/>
    </source>
</evidence>
<feature type="domain" description="Carboxylesterase type B" evidence="5">
    <location>
        <begin position="437"/>
        <end position="479"/>
    </location>
</feature>
<dbReference type="Proteomes" id="UP000479000">
    <property type="component" value="Unassembled WGS sequence"/>
</dbReference>
<dbReference type="InterPro" id="IPR051093">
    <property type="entry name" value="Neuroligin/BSAL"/>
</dbReference>
<sequence length="544" mass="61520">MRSGHWLIFLVVLASQAIAGPRYSSRIVETKTGPIRGRLPLSLVSRPPRCRPSCFTRCLFSTLHFRTVRTFPYYLGFGKVHCKHFLMARQSIDHTAGQSYNDMMYQIILELNSGRLEPVEAFLGVKYGNAARFGSPVPVSRWSSTKLADSQPPVCPQALPDLTNKTAALQFMPKNRYAFLKRLAPMLANQTEDCLYLNIYVPGSGSANQSIVCMWDWERNCLTSDTGLSALSLYYCIKAVSHVRPSNPTTPRFSNFSKFVLLYRTADCPFFLVQNTLPPIPRPHLVFRMFSTDHTAIVSVSPPCSPVMKVKANVNINNRNGYEFSGFQMQRVHKKTDTPFEAHRLPIGYCSSRQKILKVALKDMNERKIGRRPGPTGYTSRVFHKIESRKTKRNTSEDLLVHGKSLFGQAVTDQFIGLVGCNARGNQACARGLEAPYAVLVYIHGESYEWNSGNHYDGRVLASYGHVIFITVNYRLGLLAKWLNALDTCPSLLNWCSDPLFEGDRARPGQHRPSSENPTNRTAVYITFYYFLVLLKYPVKEEKL</sequence>
<evidence type="ECO:0000313" key="7">
    <source>
        <dbReference type="Proteomes" id="UP000479000"/>
    </source>
</evidence>
<dbReference type="OrthoDB" id="3200163at2759"/>
<evidence type="ECO:0000256" key="3">
    <source>
        <dbReference type="ARBA" id="ARBA00023180"/>
    </source>
</evidence>
<proteinExistence type="inferred from homology"/>
<reference evidence="6 7" key="1">
    <citation type="submission" date="2020-02" db="EMBL/GenBank/DDBJ databases">
        <authorList>
            <person name="Ferguson B K."/>
        </authorList>
    </citation>
    <scope>NUCLEOTIDE SEQUENCE [LARGE SCALE GENOMIC DNA]</scope>
</reference>
<evidence type="ECO:0000313" key="6">
    <source>
        <dbReference type="EMBL" id="CAB0005598.1"/>
    </source>
</evidence>
<feature type="non-terminal residue" evidence="6">
    <location>
        <position position="544"/>
    </location>
</feature>
<dbReference type="InterPro" id="IPR002018">
    <property type="entry name" value="CarbesteraseB"/>
</dbReference>
<name>A0A6H5GS08_9HEMI</name>
<keyword evidence="7" id="KW-1185">Reference proteome</keyword>
<protein>
    <recommendedName>
        <fullName evidence="5">Carboxylesterase type B domain-containing protein</fullName>
    </recommendedName>
</protein>
<evidence type="ECO:0000259" key="5">
    <source>
        <dbReference type="Pfam" id="PF00135"/>
    </source>
</evidence>
<dbReference type="PANTHER" id="PTHR43903">
    <property type="entry name" value="NEUROLIGIN"/>
    <property type="match status" value="1"/>
</dbReference>
<keyword evidence="2 4" id="KW-0732">Signal</keyword>
<comment type="similarity">
    <text evidence="1">Belongs to the type-B carboxylesterase/lipase family.</text>
</comment>
<dbReference type="SUPFAM" id="SSF53474">
    <property type="entry name" value="alpha/beta-Hydrolases"/>
    <property type="match status" value="2"/>
</dbReference>
<organism evidence="6 7">
    <name type="scientific">Nesidiocoris tenuis</name>
    <dbReference type="NCBI Taxonomy" id="355587"/>
    <lineage>
        <taxon>Eukaryota</taxon>
        <taxon>Metazoa</taxon>
        <taxon>Ecdysozoa</taxon>
        <taxon>Arthropoda</taxon>
        <taxon>Hexapoda</taxon>
        <taxon>Insecta</taxon>
        <taxon>Pterygota</taxon>
        <taxon>Neoptera</taxon>
        <taxon>Paraneoptera</taxon>
        <taxon>Hemiptera</taxon>
        <taxon>Heteroptera</taxon>
        <taxon>Panheteroptera</taxon>
        <taxon>Cimicomorpha</taxon>
        <taxon>Miridae</taxon>
        <taxon>Dicyphina</taxon>
        <taxon>Nesidiocoris</taxon>
    </lineage>
</organism>
<feature type="chain" id="PRO_5026063600" description="Carboxylesterase type B domain-containing protein" evidence="4">
    <location>
        <begin position="20"/>
        <end position="544"/>
    </location>
</feature>
<dbReference type="InterPro" id="IPR029058">
    <property type="entry name" value="AB_hydrolase_fold"/>
</dbReference>
<feature type="domain" description="Carboxylesterase type B" evidence="5">
    <location>
        <begin position="115"/>
        <end position="207"/>
    </location>
</feature>
<dbReference type="Pfam" id="PF00135">
    <property type="entry name" value="COesterase"/>
    <property type="match status" value="2"/>
</dbReference>
<dbReference type="InterPro" id="IPR019819">
    <property type="entry name" value="Carboxylesterase_B_CS"/>
</dbReference>
<dbReference type="Gene3D" id="3.40.50.1820">
    <property type="entry name" value="alpha/beta hydrolase"/>
    <property type="match status" value="2"/>
</dbReference>
<gene>
    <name evidence="6" type="ORF">NTEN_LOCUS11075</name>
</gene>
<accession>A0A6H5GS08</accession>
<evidence type="ECO:0000256" key="2">
    <source>
        <dbReference type="ARBA" id="ARBA00022729"/>
    </source>
</evidence>
<dbReference type="EMBL" id="CADCXU010016564">
    <property type="protein sequence ID" value="CAB0005598.1"/>
    <property type="molecule type" value="Genomic_DNA"/>
</dbReference>
<dbReference type="AlphaFoldDB" id="A0A6H5GS08"/>
<feature type="signal peptide" evidence="4">
    <location>
        <begin position="1"/>
        <end position="19"/>
    </location>
</feature>